<feature type="region of interest" description="Disordered" evidence="1">
    <location>
        <begin position="167"/>
        <end position="209"/>
    </location>
</feature>
<name>A0AA39CJA7_9EURO</name>
<feature type="compositionally biased region" description="Basic and acidic residues" evidence="1">
    <location>
        <begin position="196"/>
        <end position="209"/>
    </location>
</feature>
<accession>A0AA39CJA7</accession>
<evidence type="ECO:0000256" key="1">
    <source>
        <dbReference type="SAM" id="MobiDB-lite"/>
    </source>
</evidence>
<keyword evidence="3" id="KW-1185">Reference proteome</keyword>
<dbReference type="EMBL" id="JAPDRK010000007">
    <property type="protein sequence ID" value="KAJ9610352.1"/>
    <property type="molecule type" value="Genomic_DNA"/>
</dbReference>
<sequence>MSFFHSHKDHPATHKHSSPDHQHGPLHDSSHSPLAHHHNHAASPTHHPSLHERDVTHVGTPEPTTHDRMTTSNPTGSADQGLTGHGAGAHNKSTSTSNPLMTSTSSNRTGEPIPTYTSTDPTTSSSAKPTSKLTGDLKGMAQGVTGSIQAAVGTTLGQKGMAEKGFEKMSEEDARLAAKSGKTPVGTEQRSTTVGAEERGGEAQHGRGL</sequence>
<reference evidence="2" key="1">
    <citation type="submission" date="2022-10" db="EMBL/GenBank/DDBJ databases">
        <title>Culturing micro-colonial fungi from biological soil crusts in the Mojave desert and describing Neophaeococcomyces mojavensis, and introducing the new genera and species Taxawa tesnikishii.</title>
        <authorList>
            <person name="Kurbessoian T."/>
            <person name="Stajich J.E."/>
        </authorList>
    </citation>
    <scope>NUCLEOTIDE SEQUENCE</scope>
    <source>
        <strain evidence="2">TK_41</strain>
    </source>
</reference>
<protein>
    <submittedName>
        <fullName evidence="2">Uncharacterized protein</fullName>
    </submittedName>
</protein>
<evidence type="ECO:0000313" key="3">
    <source>
        <dbReference type="Proteomes" id="UP001172673"/>
    </source>
</evidence>
<feature type="compositionally biased region" description="Basic and acidic residues" evidence="1">
    <location>
        <begin position="167"/>
        <end position="176"/>
    </location>
</feature>
<evidence type="ECO:0000313" key="2">
    <source>
        <dbReference type="EMBL" id="KAJ9610352.1"/>
    </source>
</evidence>
<feature type="compositionally biased region" description="Low complexity" evidence="1">
    <location>
        <begin position="112"/>
        <end position="131"/>
    </location>
</feature>
<organism evidence="2 3">
    <name type="scientific">Cladophialophora chaetospira</name>
    <dbReference type="NCBI Taxonomy" id="386627"/>
    <lineage>
        <taxon>Eukaryota</taxon>
        <taxon>Fungi</taxon>
        <taxon>Dikarya</taxon>
        <taxon>Ascomycota</taxon>
        <taxon>Pezizomycotina</taxon>
        <taxon>Eurotiomycetes</taxon>
        <taxon>Chaetothyriomycetidae</taxon>
        <taxon>Chaetothyriales</taxon>
        <taxon>Herpotrichiellaceae</taxon>
        <taxon>Cladophialophora</taxon>
    </lineage>
</organism>
<feature type="compositionally biased region" description="Polar residues" evidence="1">
    <location>
        <begin position="70"/>
        <end position="80"/>
    </location>
</feature>
<comment type="caution">
    <text evidence="2">The sequence shown here is derived from an EMBL/GenBank/DDBJ whole genome shotgun (WGS) entry which is preliminary data.</text>
</comment>
<feature type="compositionally biased region" description="Basic and acidic residues" evidence="1">
    <location>
        <begin position="9"/>
        <end position="30"/>
    </location>
</feature>
<dbReference type="AlphaFoldDB" id="A0AA39CJA7"/>
<feature type="region of interest" description="Disordered" evidence="1">
    <location>
        <begin position="1"/>
        <end position="134"/>
    </location>
</feature>
<proteinExistence type="predicted"/>
<gene>
    <name evidence="2" type="ORF">H2200_005129</name>
</gene>
<dbReference type="Proteomes" id="UP001172673">
    <property type="component" value="Unassembled WGS sequence"/>
</dbReference>
<feature type="compositionally biased region" description="Polar residues" evidence="1">
    <location>
        <begin position="91"/>
        <end position="109"/>
    </location>
</feature>